<proteinExistence type="predicted"/>
<dbReference type="Proteomes" id="UP001055811">
    <property type="component" value="Linkage Group LG01"/>
</dbReference>
<organism evidence="1 2">
    <name type="scientific">Cichorium intybus</name>
    <name type="common">Chicory</name>
    <dbReference type="NCBI Taxonomy" id="13427"/>
    <lineage>
        <taxon>Eukaryota</taxon>
        <taxon>Viridiplantae</taxon>
        <taxon>Streptophyta</taxon>
        <taxon>Embryophyta</taxon>
        <taxon>Tracheophyta</taxon>
        <taxon>Spermatophyta</taxon>
        <taxon>Magnoliopsida</taxon>
        <taxon>eudicotyledons</taxon>
        <taxon>Gunneridae</taxon>
        <taxon>Pentapetalae</taxon>
        <taxon>asterids</taxon>
        <taxon>campanulids</taxon>
        <taxon>Asterales</taxon>
        <taxon>Asteraceae</taxon>
        <taxon>Cichorioideae</taxon>
        <taxon>Cichorieae</taxon>
        <taxon>Cichoriinae</taxon>
        <taxon>Cichorium</taxon>
    </lineage>
</organism>
<gene>
    <name evidence="1" type="ORF">L2E82_01944</name>
</gene>
<evidence type="ECO:0000313" key="2">
    <source>
        <dbReference type="Proteomes" id="UP001055811"/>
    </source>
</evidence>
<reference evidence="2" key="1">
    <citation type="journal article" date="2022" name="Mol. Ecol. Resour.">
        <title>The genomes of chicory, endive, great burdock and yacon provide insights into Asteraceae palaeo-polyploidization history and plant inulin production.</title>
        <authorList>
            <person name="Fan W."/>
            <person name="Wang S."/>
            <person name="Wang H."/>
            <person name="Wang A."/>
            <person name="Jiang F."/>
            <person name="Liu H."/>
            <person name="Zhao H."/>
            <person name="Xu D."/>
            <person name="Zhang Y."/>
        </authorList>
    </citation>
    <scope>NUCLEOTIDE SEQUENCE [LARGE SCALE GENOMIC DNA]</scope>
    <source>
        <strain evidence="2">cv. Punajuju</strain>
    </source>
</reference>
<accession>A0ACB9H1U8</accession>
<keyword evidence="2" id="KW-1185">Reference proteome</keyword>
<sequence length="73" mass="8120">MPLKTVIRMPCQGLPTTRNMAENGGCGEKDHDDEGNLNGGRRRKRKNCRLTTEMEDSWCTGARRSGKEAGPSR</sequence>
<protein>
    <submittedName>
        <fullName evidence="1">Uncharacterized protein</fullName>
    </submittedName>
</protein>
<reference evidence="1 2" key="2">
    <citation type="journal article" date="2022" name="Mol. Ecol. Resour.">
        <title>The genomes of chicory, endive, great burdock and yacon provide insights into Asteraceae paleo-polyploidization history and plant inulin production.</title>
        <authorList>
            <person name="Fan W."/>
            <person name="Wang S."/>
            <person name="Wang H."/>
            <person name="Wang A."/>
            <person name="Jiang F."/>
            <person name="Liu H."/>
            <person name="Zhao H."/>
            <person name="Xu D."/>
            <person name="Zhang Y."/>
        </authorList>
    </citation>
    <scope>NUCLEOTIDE SEQUENCE [LARGE SCALE GENOMIC DNA]</scope>
    <source>
        <strain evidence="2">cv. Punajuju</strain>
        <tissue evidence="1">Leaves</tissue>
    </source>
</reference>
<name>A0ACB9H1U8_CICIN</name>
<comment type="caution">
    <text evidence="1">The sequence shown here is derived from an EMBL/GenBank/DDBJ whole genome shotgun (WGS) entry which is preliminary data.</text>
</comment>
<evidence type="ECO:0000313" key="1">
    <source>
        <dbReference type="EMBL" id="KAI3789155.1"/>
    </source>
</evidence>
<dbReference type="EMBL" id="CM042009">
    <property type="protein sequence ID" value="KAI3789155.1"/>
    <property type="molecule type" value="Genomic_DNA"/>
</dbReference>